<gene>
    <name evidence="2" type="ORF">ACFYNQ_50815</name>
</gene>
<feature type="region of interest" description="Disordered" evidence="1">
    <location>
        <begin position="23"/>
        <end position="45"/>
    </location>
</feature>
<keyword evidence="3" id="KW-1185">Reference proteome</keyword>
<name>A0ABW6MN20_9ACTN</name>
<comment type="caution">
    <text evidence="2">The sequence shown here is derived from an EMBL/GenBank/DDBJ whole genome shotgun (WGS) entry which is preliminary data.</text>
</comment>
<feature type="compositionally biased region" description="Basic and acidic residues" evidence="1">
    <location>
        <begin position="23"/>
        <end position="32"/>
    </location>
</feature>
<dbReference type="Proteomes" id="UP001601303">
    <property type="component" value="Unassembled WGS sequence"/>
</dbReference>
<organism evidence="2 3">
    <name type="scientific">Streptomyces hokutonensis</name>
    <dbReference type="NCBI Taxonomy" id="1306990"/>
    <lineage>
        <taxon>Bacteria</taxon>
        <taxon>Bacillati</taxon>
        <taxon>Actinomycetota</taxon>
        <taxon>Actinomycetes</taxon>
        <taxon>Kitasatosporales</taxon>
        <taxon>Streptomycetaceae</taxon>
        <taxon>Streptomyces</taxon>
    </lineage>
</organism>
<sequence length="120" mass="13842">MMLENAHSNVDRLFALWQTSRAERLDPEKVYGDEGDSDVNTDTTAHDYDPGILTLLEPWAGNPTDDLHVTQIRPWTEPDNENLRPENQKNSRHITVVTPPHYDTNRLHNEEPSPEDPDHH</sequence>
<feature type="region of interest" description="Disordered" evidence="1">
    <location>
        <begin position="74"/>
        <end position="120"/>
    </location>
</feature>
<reference evidence="2 3" key="1">
    <citation type="submission" date="2024-10" db="EMBL/GenBank/DDBJ databases">
        <title>The Natural Products Discovery Center: Release of the First 8490 Sequenced Strains for Exploring Actinobacteria Biosynthetic Diversity.</title>
        <authorList>
            <person name="Kalkreuter E."/>
            <person name="Kautsar S.A."/>
            <person name="Yang D."/>
            <person name="Bader C.D."/>
            <person name="Teijaro C.N."/>
            <person name="Fluegel L."/>
            <person name="Davis C.M."/>
            <person name="Simpson J.R."/>
            <person name="Lauterbach L."/>
            <person name="Steele A.D."/>
            <person name="Gui C."/>
            <person name="Meng S."/>
            <person name="Li G."/>
            <person name="Viehrig K."/>
            <person name="Ye F."/>
            <person name="Su P."/>
            <person name="Kiefer A.F."/>
            <person name="Nichols A."/>
            <person name="Cepeda A.J."/>
            <person name="Yan W."/>
            <person name="Fan B."/>
            <person name="Jiang Y."/>
            <person name="Adhikari A."/>
            <person name="Zheng C.-J."/>
            <person name="Schuster L."/>
            <person name="Cowan T.M."/>
            <person name="Smanski M.J."/>
            <person name="Chevrette M.G."/>
            <person name="De Carvalho L.P.S."/>
            <person name="Shen B."/>
        </authorList>
    </citation>
    <scope>NUCLEOTIDE SEQUENCE [LARGE SCALE GENOMIC DNA]</scope>
    <source>
        <strain evidence="2 3">NPDC006488</strain>
    </source>
</reference>
<proteinExistence type="predicted"/>
<protein>
    <submittedName>
        <fullName evidence="2">Uncharacterized protein</fullName>
    </submittedName>
</protein>
<feature type="compositionally biased region" description="Basic and acidic residues" evidence="1">
    <location>
        <begin position="103"/>
        <end position="120"/>
    </location>
</feature>
<accession>A0ABW6MN20</accession>
<evidence type="ECO:0000313" key="3">
    <source>
        <dbReference type="Proteomes" id="UP001601303"/>
    </source>
</evidence>
<evidence type="ECO:0000313" key="2">
    <source>
        <dbReference type="EMBL" id="MFE9606818.1"/>
    </source>
</evidence>
<evidence type="ECO:0000256" key="1">
    <source>
        <dbReference type="SAM" id="MobiDB-lite"/>
    </source>
</evidence>
<dbReference type="RefSeq" id="WP_388115607.1">
    <property type="nucleotide sequence ID" value="NZ_JBIAHM010000037.1"/>
</dbReference>
<dbReference type="EMBL" id="JBIAHM010000037">
    <property type="protein sequence ID" value="MFE9606818.1"/>
    <property type="molecule type" value="Genomic_DNA"/>
</dbReference>